<feature type="signal peptide" evidence="1">
    <location>
        <begin position="1"/>
        <end position="20"/>
    </location>
</feature>
<sequence>MTPLALTAVVIAVLAGTLNTALHANSEYGRRFDSSTHIVSVKKYCYGVIYVRGHGWEYKFYPEGTPCRLPFTRYPIGLCSRGICIANSTAEAKMCSNLYNAGGYPTQCHSSACDGMPCINLFNQPRRSFAGLCISGQCVSAYELSVQNETRAHPEKFHRCSTKDHTGRNVLSSCYHYCERDNAWYYGYYSSNVTNACYLAQPTRNQYLGWCCQGRCIEMAHCYAS</sequence>
<evidence type="ECO:0000256" key="1">
    <source>
        <dbReference type="SAM" id="SignalP"/>
    </source>
</evidence>
<accession>A0A224Y0Q5</accession>
<organism evidence="2">
    <name type="scientific">Rhipicephalus zambeziensis</name>
    <dbReference type="NCBI Taxonomy" id="60191"/>
    <lineage>
        <taxon>Eukaryota</taxon>
        <taxon>Metazoa</taxon>
        <taxon>Ecdysozoa</taxon>
        <taxon>Arthropoda</taxon>
        <taxon>Chelicerata</taxon>
        <taxon>Arachnida</taxon>
        <taxon>Acari</taxon>
        <taxon>Parasitiformes</taxon>
        <taxon>Ixodida</taxon>
        <taxon>Ixodoidea</taxon>
        <taxon>Ixodidae</taxon>
        <taxon>Rhipicephalinae</taxon>
        <taxon>Rhipicephalus</taxon>
        <taxon>Rhipicephalus</taxon>
    </lineage>
</organism>
<proteinExistence type="predicted"/>
<keyword evidence="1" id="KW-0732">Signal</keyword>
<feature type="chain" id="PRO_5012623770" evidence="1">
    <location>
        <begin position="21"/>
        <end position="225"/>
    </location>
</feature>
<dbReference type="AlphaFoldDB" id="A0A224Y0Q5"/>
<evidence type="ECO:0000313" key="2">
    <source>
        <dbReference type="EMBL" id="MAA11167.1"/>
    </source>
</evidence>
<dbReference type="EMBL" id="GFPF01000021">
    <property type="protein sequence ID" value="MAA11167.1"/>
    <property type="molecule type" value="Transcribed_RNA"/>
</dbReference>
<name>A0A224Y0Q5_9ACAR</name>
<protein>
    <submittedName>
        <fullName evidence="2">18.3 kDa family</fullName>
    </submittedName>
</protein>
<reference evidence="2" key="1">
    <citation type="journal article" date="2017" name="Parasit. Vectors">
        <title>Sialotranscriptomics of Rhipicephalus zambeziensis reveals intricate expression profiles of secretory proteins and suggests tight temporal transcriptional regulation during blood-feeding.</title>
        <authorList>
            <person name="de Castro M.H."/>
            <person name="de Klerk D."/>
            <person name="Pienaar R."/>
            <person name="Rees D.J.G."/>
            <person name="Mans B.J."/>
        </authorList>
    </citation>
    <scope>NUCLEOTIDE SEQUENCE</scope>
    <source>
        <tissue evidence="2">Salivary glands</tissue>
    </source>
</reference>